<organism evidence="2 3">
    <name type="scientific">Cronobacter dublinensis 1210</name>
    <dbReference type="NCBI Taxonomy" id="1208656"/>
    <lineage>
        <taxon>Bacteria</taxon>
        <taxon>Pseudomonadati</taxon>
        <taxon>Pseudomonadota</taxon>
        <taxon>Gammaproteobacteria</taxon>
        <taxon>Enterobacterales</taxon>
        <taxon>Enterobacteriaceae</taxon>
        <taxon>Cronobacter</taxon>
    </lineage>
</organism>
<protein>
    <submittedName>
        <fullName evidence="2">L-proline glycine betaine ABC transport system permease protein ProW (TC 3.A.1.12.1)</fullName>
    </submittedName>
</protein>
<evidence type="ECO:0000256" key="1">
    <source>
        <dbReference type="SAM" id="MobiDB-lite"/>
    </source>
</evidence>
<dbReference type="Proteomes" id="UP000009342">
    <property type="component" value="Unassembled WGS sequence"/>
</dbReference>
<gene>
    <name evidence="2" type="ORF">BN134_3715</name>
</gene>
<comment type="caution">
    <text evidence="2">The sequence shown here is derived from an EMBL/GenBank/DDBJ whole genome shotgun (WGS) entry which is preliminary data.</text>
</comment>
<keyword evidence="3" id="KW-1185">Reference proteome</keyword>
<sequence length="62" mass="6657">MTDQTQNPWDTGTADAAANNAGSADAWGSPTPTPESGSTDWLTSAPRPRQNISVSWIRSIRR</sequence>
<name>A0ABM9QBJ5_9ENTR</name>
<reference evidence="3" key="1">
    <citation type="journal article" date="2012" name="PLoS ONE">
        <title>Comparative analysis of genome sequences covering the seven cronobacter species.</title>
        <authorList>
            <person name="Joseph S."/>
            <person name="Desai P."/>
            <person name="Ji Y."/>
            <person name="Cummings C.A."/>
            <person name="Shih R."/>
            <person name="Degoricija L."/>
            <person name="Rico A."/>
            <person name="Brzoska P."/>
            <person name="Hamby S.E."/>
            <person name="Masood N."/>
            <person name="Hariri S."/>
            <person name="Sonbol H."/>
            <person name="Chuzhanova N."/>
            <person name="McClelland M."/>
            <person name="Furtado M.R."/>
            <person name="Forsythe S.J."/>
        </authorList>
    </citation>
    <scope>NUCLEOTIDE SEQUENCE [LARGE SCALE GENOMIC DNA]</scope>
    <source>
        <strain evidence="3">1210</strain>
    </source>
</reference>
<feature type="region of interest" description="Disordered" evidence="1">
    <location>
        <begin position="1"/>
        <end position="62"/>
    </location>
</feature>
<evidence type="ECO:0000313" key="3">
    <source>
        <dbReference type="Proteomes" id="UP000009342"/>
    </source>
</evidence>
<accession>A0ABM9QBJ5</accession>
<evidence type="ECO:0000313" key="2">
    <source>
        <dbReference type="EMBL" id="CCJ82947.1"/>
    </source>
</evidence>
<feature type="compositionally biased region" description="Low complexity" evidence="1">
    <location>
        <begin position="9"/>
        <end position="29"/>
    </location>
</feature>
<proteinExistence type="predicted"/>
<dbReference type="EMBL" id="CAKZ01000174">
    <property type="protein sequence ID" value="CCJ82947.1"/>
    <property type="molecule type" value="Genomic_DNA"/>
</dbReference>